<dbReference type="GO" id="GO:0007165">
    <property type="term" value="P:signal transduction"/>
    <property type="evidence" value="ECO:0007669"/>
    <property type="project" value="TreeGrafter"/>
</dbReference>
<feature type="binding site" evidence="3">
    <location>
        <position position="91"/>
    </location>
    <ligand>
        <name>Mg(2+)</name>
        <dbReference type="ChEBI" id="CHEBI:18420"/>
        <label>1</label>
        <note>catalytic</note>
    </ligand>
</feature>
<organism evidence="4 5">
    <name type="scientific">Nitrososphaera viennensis EN76</name>
    <dbReference type="NCBI Taxonomy" id="926571"/>
    <lineage>
        <taxon>Archaea</taxon>
        <taxon>Nitrososphaerota</taxon>
        <taxon>Nitrososphaeria</taxon>
        <taxon>Nitrososphaerales</taxon>
        <taxon>Nitrososphaeraceae</taxon>
        <taxon>Nitrososphaera</taxon>
    </lineage>
</organism>
<dbReference type="RefSeq" id="WP_075055475.1">
    <property type="nucleotide sequence ID" value="NZ_CP007536.1"/>
</dbReference>
<evidence type="ECO:0000256" key="2">
    <source>
        <dbReference type="ARBA" id="ARBA00022842"/>
    </source>
</evidence>
<dbReference type="OrthoDB" id="58111at2157"/>
<dbReference type="SUPFAM" id="SSF56655">
    <property type="entry name" value="Carbohydrate phosphatase"/>
    <property type="match status" value="1"/>
</dbReference>
<dbReference type="PANTHER" id="PTHR20854">
    <property type="entry name" value="INOSITOL MONOPHOSPHATASE"/>
    <property type="match status" value="1"/>
</dbReference>
<feature type="binding site" evidence="3">
    <location>
        <position position="71"/>
    </location>
    <ligand>
        <name>Mg(2+)</name>
        <dbReference type="ChEBI" id="CHEBI:18420"/>
        <label>1</label>
        <note>catalytic</note>
    </ligand>
</feature>
<feature type="binding site" evidence="3">
    <location>
        <position position="94"/>
    </location>
    <ligand>
        <name>Mg(2+)</name>
        <dbReference type="ChEBI" id="CHEBI:18420"/>
        <label>1</label>
        <note>catalytic</note>
    </ligand>
</feature>
<dbReference type="InterPro" id="IPR020550">
    <property type="entry name" value="Inositol_monophosphatase_CS"/>
</dbReference>
<dbReference type="GO" id="GO:0046854">
    <property type="term" value="P:phosphatidylinositol phosphate biosynthetic process"/>
    <property type="evidence" value="ECO:0007669"/>
    <property type="project" value="InterPro"/>
</dbReference>
<evidence type="ECO:0000256" key="1">
    <source>
        <dbReference type="ARBA" id="ARBA00022723"/>
    </source>
</evidence>
<gene>
    <name evidence="4" type="ORF">NVIE_025260</name>
</gene>
<dbReference type="PROSITE" id="PS00630">
    <property type="entry name" value="IMP_2"/>
    <property type="match status" value="1"/>
</dbReference>
<evidence type="ECO:0000313" key="4">
    <source>
        <dbReference type="EMBL" id="AIC16796.1"/>
    </source>
</evidence>
<dbReference type="KEGG" id="nvn:NVIE_025260"/>
<keyword evidence="5" id="KW-1185">Reference proteome</keyword>
<dbReference type="Proteomes" id="UP000027093">
    <property type="component" value="Chromosome"/>
</dbReference>
<proteinExistence type="predicted"/>
<dbReference type="AlphaFoldDB" id="A0A060HTL3"/>
<feature type="binding site" evidence="3">
    <location>
        <position position="216"/>
    </location>
    <ligand>
        <name>Mg(2+)</name>
        <dbReference type="ChEBI" id="CHEBI:18420"/>
        <label>1</label>
        <note>catalytic</note>
    </ligand>
</feature>
<dbReference type="Gene3D" id="3.30.540.10">
    <property type="entry name" value="Fructose-1,6-Bisphosphatase, subunit A, domain 1"/>
    <property type="match status" value="1"/>
</dbReference>
<keyword evidence="1 3" id="KW-0479">Metal-binding</keyword>
<dbReference type="InterPro" id="IPR000760">
    <property type="entry name" value="Inositol_monophosphatase-like"/>
</dbReference>
<feature type="binding site" evidence="3">
    <location>
        <position position="93"/>
    </location>
    <ligand>
        <name>Mg(2+)</name>
        <dbReference type="ChEBI" id="CHEBI:18420"/>
        <label>2</label>
    </ligand>
</feature>
<comment type="cofactor">
    <cofactor evidence="3">
        <name>Mg(2+)</name>
        <dbReference type="ChEBI" id="CHEBI:18420"/>
    </cofactor>
</comment>
<dbReference type="Pfam" id="PF00459">
    <property type="entry name" value="Inositol_P"/>
    <property type="match status" value="1"/>
</dbReference>
<name>A0A060HTL3_9ARCH</name>
<dbReference type="GO" id="GO:0008934">
    <property type="term" value="F:inositol monophosphate 1-phosphatase activity"/>
    <property type="evidence" value="ECO:0007669"/>
    <property type="project" value="TreeGrafter"/>
</dbReference>
<dbReference type="EC" id="3.1.3.25" evidence="4"/>
<dbReference type="GO" id="GO:0006020">
    <property type="term" value="P:inositol metabolic process"/>
    <property type="evidence" value="ECO:0007669"/>
    <property type="project" value="TreeGrafter"/>
</dbReference>
<keyword evidence="4" id="KW-0378">Hydrolase</keyword>
<keyword evidence="2 3" id="KW-0460">Magnesium</keyword>
<dbReference type="PRINTS" id="PR00377">
    <property type="entry name" value="IMPHPHTASES"/>
</dbReference>
<dbReference type="GeneID" id="74947762"/>
<dbReference type="Gene3D" id="3.40.190.80">
    <property type="match status" value="1"/>
</dbReference>
<dbReference type="PANTHER" id="PTHR20854:SF4">
    <property type="entry name" value="INOSITOL-1-MONOPHOSPHATASE-RELATED"/>
    <property type="match status" value="1"/>
</dbReference>
<accession>A0A060HTL3</accession>
<dbReference type="GO" id="GO:0046872">
    <property type="term" value="F:metal ion binding"/>
    <property type="evidence" value="ECO:0007669"/>
    <property type="project" value="UniProtKB-KW"/>
</dbReference>
<sequence length="264" mass="29268">MELEEEDTLRHLLAAGRQAARLLKDNFGDSTTYNVSVKHDRSLVTRVDGESQELIMSYLEKQFPGIPFVAEEQDRQVNAGVKKDGYYFVIDPLDGTASFVIGIPFFCTSVALCKGTQTLAGVLVDPNHNEEFTAISGKGAFLNGGRISVTKRRNIEELYLNVNHTKFDQHRFERINANILKKIKRFHKLGSLCLEVAYVASGRLDGTINNDLSMWDIAAAGLILEEAGGRWTLLDGGKPAFPVFEKLDIVATNGLIHDDILKAL</sequence>
<dbReference type="EMBL" id="CP007536">
    <property type="protein sequence ID" value="AIC16796.1"/>
    <property type="molecule type" value="Genomic_DNA"/>
</dbReference>
<evidence type="ECO:0000313" key="5">
    <source>
        <dbReference type="Proteomes" id="UP000027093"/>
    </source>
</evidence>
<dbReference type="STRING" id="926571.NVIE_025260"/>
<dbReference type="HOGENOM" id="CLU_044118_5_0_2"/>
<evidence type="ECO:0000256" key="3">
    <source>
        <dbReference type="PIRSR" id="PIRSR600760-2"/>
    </source>
</evidence>
<protein>
    <submittedName>
        <fullName evidence="4">Putative Inositol-1-monophosphatase</fullName>
        <ecNumber evidence="4">3.1.3.25</ecNumber>
    </submittedName>
</protein>
<reference evidence="4 5" key="1">
    <citation type="journal article" date="2014" name="Int. J. Syst. Evol. Microbiol.">
        <title>Nitrososphaera viennensis gen. nov., sp. nov., an aerobic and mesophilic, ammonia-oxidizing archaeon from soil and a member of the archaeal phylum Thaumarchaeota.</title>
        <authorList>
            <person name="Stieglmeier M."/>
            <person name="Klingl A."/>
            <person name="Alves R.J."/>
            <person name="Rittmann S.K."/>
            <person name="Melcher M."/>
            <person name="Leisch N."/>
            <person name="Schleper C."/>
        </authorList>
    </citation>
    <scope>NUCLEOTIDE SEQUENCE [LARGE SCALE GENOMIC DNA]</scope>
    <source>
        <strain evidence="4">EN76</strain>
    </source>
</reference>